<name>A0AAD1G0X1_SPHMI</name>
<dbReference type="Proteomes" id="UP000275727">
    <property type="component" value="Chromosome"/>
</dbReference>
<evidence type="ECO:0000313" key="2">
    <source>
        <dbReference type="EMBL" id="BBE34075.1"/>
    </source>
</evidence>
<reference evidence="2 3" key="1">
    <citation type="submission" date="2018-06" db="EMBL/GenBank/DDBJ databases">
        <title>Complete Genome Sequence of the Microcystin-Degrading Bacterium Sphingosinicella microcystinivorans Strain B-9.</title>
        <authorList>
            <person name="Jin H."/>
            <person name="Nishizawa T."/>
            <person name="Guo Y."/>
            <person name="Nishizawa A."/>
            <person name="Park H."/>
            <person name="Kato H."/>
            <person name="Tsuji K."/>
            <person name="Harada K."/>
        </authorList>
    </citation>
    <scope>NUCLEOTIDE SEQUENCE [LARGE SCALE GENOMIC DNA]</scope>
    <source>
        <strain evidence="2 3">B9</strain>
    </source>
</reference>
<evidence type="ECO:0000313" key="3">
    <source>
        <dbReference type="Proteomes" id="UP000275727"/>
    </source>
</evidence>
<dbReference type="KEGG" id="smic:SmB9_17330"/>
<keyword evidence="1" id="KW-1133">Transmembrane helix</keyword>
<feature type="transmembrane region" description="Helical" evidence="1">
    <location>
        <begin position="15"/>
        <end position="36"/>
    </location>
</feature>
<keyword evidence="1" id="KW-0472">Membrane</keyword>
<dbReference type="EMBL" id="AP018711">
    <property type="protein sequence ID" value="BBE34075.1"/>
    <property type="molecule type" value="Genomic_DNA"/>
</dbReference>
<evidence type="ECO:0000256" key="1">
    <source>
        <dbReference type="SAM" id="Phobius"/>
    </source>
</evidence>
<proteinExistence type="predicted"/>
<accession>A0AAD1G0X1</accession>
<evidence type="ECO:0008006" key="4">
    <source>
        <dbReference type="Google" id="ProtNLM"/>
    </source>
</evidence>
<keyword evidence="1" id="KW-0812">Transmembrane</keyword>
<dbReference type="AlphaFoldDB" id="A0AAD1G0X1"/>
<sequence length="204" mass="21643">MTASAPLPYQAPPRALARASIAATAAAAAVLLLFVLPAEWGIDPTGAGKAMGLTRMAQTDEIEDEAQAPDASAAAAATLTIAPQIKENIATSTAWRADEKTVTLAPHSGIEVKAHMAKGDRLVFRWAASGGAVRMDMHGEPTKGKEGEFSTYWKQKDLTEAQGSFTAPYDGTHGWYWRNGGEVPVTIALKTAGFYKDLFEPPAE</sequence>
<gene>
    <name evidence="2" type="ORF">SmB9_17330</name>
</gene>
<dbReference type="RefSeq" id="WP_126494610.1">
    <property type="nucleotide sequence ID" value="NZ_AP018711.1"/>
</dbReference>
<protein>
    <recommendedName>
        <fullName evidence="4">Transmembrane anchor protein</fullName>
    </recommendedName>
</protein>
<organism evidence="2 3">
    <name type="scientific">Sphingosinicella microcystinivorans</name>
    <dbReference type="NCBI Taxonomy" id="335406"/>
    <lineage>
        <taxon>Bacteria</taxon>
        <taxon>Pseudomonadati</taxon>
        <taxon>Pseudomonadota</taxon>
        <taxon>Alphaproteobacteria</taxon>
        <taxon>Sphingomonadales</taxon>
        <taxon>Sphingosinicellaceae</taxon>
        <taxon>Sphingosinicella</taxon>
    </lineage>
</organism>